<gene>
    <name evidence="6" type="ORF">B4U79_08264</name>
</gene>
<accession>A0A443RMM6</accession>
<dbReference type="STRING" id="1965070.A0A443RMM6"/>
<dbReference type="GO" id="GO:0000902">
    <property type="term" value="P:cell morphogenesis"/>
    <property type="evidence" value="ECO:0007669"/>
    <property type="project" value="InterPro"/>
</dbReference>
<dbReference type="GO" id="GO:0031175">
    <property type="term" value="P:neuron projection development"/>
    <property type="evidence" value="ECO:0007669"/>
    <property type="project" value="TreeGrafter"/>
</dbReference>
<feature type="region of interest" description="Disordered" evidence="1">
    <location>
        <begin position="1991"/>
        <end position="2012"/>
    </location>
</feature>
<dbReference type="InterPro" id="IPR016024">
    <property type="entry name" value="ARM-type_fold"/>
</dbReference>
<dbReference type="InterPro" id="IPR025481">
    <property type="entry name" value="Cell_Morphogen_C"/>
</dbReference>
<feature type="domain" description="Cell morphogenesis central region" evidence="4">
    <location>
        <begin position="1337"/>
        <end position="1506"/>
    </location>
</feature>
<evidence type="ECO:0000313" key="6">
    <source>
        <dbReference type="EMBL" id="RWS16502.1"/>
    </source>
</evidence>
<evidence type="ECO:0000313" key="7">
    <source>
        <dbReference type="Proteomes" id="UP000285301"/>
    </source>
</evidence>
<reference evidence="6 7" key="1">
    <citation type="journal article" date="2018" name="Gigascience">
        <title>Genomes of trombidid mites reveal novel predicted allergens and laterally-transferred genes associated with secondary metabolism.</title>
        <authorList>
            <person name="Dong X."/>
            <person name="Chaisiri K."/>
            <person name="Xia D."/>
            <person name="Armstrong S.D."/>
            <person name="Fang Y."/>
            <person name="Donnelly M.J."/>
            <person name="Kadowaki T."/>
            <person name="McGarry J.W."/>
            <person name="Darby A.C."/>
            <person name="Makepeace B.L."/>
        </authorList>
    </citation>
    <scope>NUCLEOTIDE SEQUENCE [LARGE SCALE GENOMIC DNA]</scope>
    <source>
        <strain evidence="6">UoL-WK</strain>
    </source>
</reference>
<dbReference type="InterPro" id="IPR039867">
    <property type="entry name" value="Furry/Tao3/Mor2"/>
</dbReference>
<evidence type="ECO:0000259" key="4">
    <source>
        <dbReference type="Pfam" id="PF14228"/>
    </source>
</evidence>
<evidence type="ECO:0000259" key="2">
    <source>
        <dbReference type="Pfam" id="PF14222"/>
    </source>
</evidence>
<dbReference type="Pfam" id="PF14228">
    <property type="entry name" value="MOR2-PAG1_mid"/>
    <property type="match status" value="3"/>
</dbReference>
<organism evidence="6 7">
    <name type="scientific">Dinothrombium tinctorium</name>
    <dbReference type="NCBI Taxonomy" id="1965070"/>
    <lineage>
        <taxon>Eukaryota</taxon>
        <taxon>Metazoa</taxon>
        <taxon>Ecdysozoa</taxon>
        <taxon>Arthropoda</taxon>
        <taxon>Chelicerata</taxon>
        <taxon>Arachnida</taxon>
        <taxon>Acari</taxon>
        <taxon>Acariformes</taxon>
        <taxon>Trombidiformes</taxon>
        <taxon>Prostigmata</taxon>
        <taxon>Anystina</taxon>
        <taxon>Parasitengona</taxon>
        <taxon>Trombidioidea</taxon>
        <taxon>Trombidiidae</taxon>
        <taxon>Dinothrombium</taxon>
    </lineage>
</organism>
<dbReference type="SUPFAM" id="SSF48371">
    <property type="entry name" value="ARM repeat"/>
    <property type="match status" value="1"/>
</dbReference>
<dbReference type="EMBL" id="NCKU01000219">
    <property type="protein sequence ID" value="RWS16502.1"/>
    <property type="molecule type" value="Genomic_DNA"/>
</dbReference>
<dbReference type="Pfam" id="PF14225">
    <property type="entry name" value="MOR2-PAG1_C"/>
    <property type="match status" value="1"/>
</dbReference>
<feature type="region of interest" description="Disordered" evidence="1">
    <location>
        <begin position="2596"/>
        <end position="2636"/>
    </location>
</feature>
<dbReference type="Pfam" id="PF19421">
    <property type="entry name" value="Fry_C"/>
    <property type="match status" value="1"/>
</dbReference>
<dbReference type="InterPro" id="IPR045842">
    <property type="entry name" value="Fry_C"/>
</dbReference>
<sequence>MDSWWCLPWNSRKDRMSNTQTADLNSKPGEFLLRTLFAEFALLAEKKIDVVLSSEPLEKPLSKSLQRGEDPVFDQLLTAFGSVAEHCLPSLLRTLFAWYDRQVNAASNIVEQKSVKSNDSQSKATAKSSNLSDAAEKGEELYLLEKRVLAVEFVECLFLIEVLKQLPLHPGHEDLINHIENLAFKHFKFREGAQNNPNIQNINIIADLYAEVIGVLVQSRFQSVRKRFTAELKELRSKEPSPVTTHGIISLLLGMKFFRIKMVPIEEFEASFQFMHECATYFLEVKDKDIKHALAGLFVEILVPVAATVKHEVNVPCLKNFVELLYPPTLDLCTKKKHQLALFPLVTCLLCVSQKSFFLQNWHCFLAMCLSHLKNKDPKMSRVALESLYRLLWVYMIRIKCESNTATQSRLHSIVSSLFPKGSKAVVPRDTPLNIFVKIIQFIAQERLDFAMKEIVYDLLSVGRPVKIILTPERMSIGLRAFLVVADSLQQKEGEPPMPRTVGVLPSGNTVRVKKTYLNKMLTEDMARSIGVNYYYPFVRKALNDMLRALDVQFGRPLMMTTVQNINKEPDDMITGERKPKIDLFRTCIAAIPRLIPDEMSRQDLLDLLSRLTVHMDEEMRALSFQSLQNIINDFPDWRDDVIECFMNFMLQEINDTFPQLLDNALRMLLQFITNWKVAINQNTNSEKPKEINHQPSSKIEHTVSVFYRIEALALVMLCNCRQPARRLAAHILKETTLLLKYILNGEDIEMPVLYVIDKACPSVIESCLNYLPTNDKTTLIAMSFNVDLQWLADRSGSAWVRTTNESDANSKSSSQELNMTELKMNVWSACFVGFMAEVAKYCPSATFHAWSLVCQRLNTLYGHLYPTPTNDNRASVLLRSTTSTIKRTPNENGLYLDLWRNYVMFACCIAPSFSNGQRLPPYDLSSSPDSIASERSSENKSPINRGISVASFLKQIVPLIRNDQIELRNAAVLGLSQINKFAVKDLLEELMQYIREAIDRKQENMRRRKRRELLRVQLGRLLELIAEKGTFGLSSAALDRDAGSLSNTFIEYIDGIRLYLETENDKDSPTVFDIKVHFCGFVSKLLKHFPVESRNNLLSRDLRRSLFYLFASWSGKYGSTLAVEKHHLSDEELSNIEFIALQSMSSVLCCGPVFDPNCLSEDSNIYDWLLNLLESKEEKIRSLGHETIVLLLEYNPEIGSLLDWLVDCCFTKNTQVADLCFTALATIFSLREYPCDHYIAIINVTLMNIGCPRGEIRQIALQLLQILDYRFFDSNSSSVLQIRLEDSDESAVAINDDQNLQGKNSVNVVQLRKKHNQRPPFRMFEPLLSATFPCAQLQISKRMSKLHPQLTMAIFSEITYRFQTARPSICQNLLDYLIPWLSNMELVDPHIPSQNNQMPPFSPGTTNEDTIGEEGWGSAEATEMILNNLFYITVKFGDDYPKEIENVWASLCSSWPNNLRVVIRYLFIVTGLAPNELLPYSKRVVLFMAREKPERLIDEMMIELQTVESLNCVVERTETPPFFRITNIRKGSGHSEEEATNTYQSGGTQQTASLEQGTLHTKRHSTESGTECRLIDAALQNGPNAGSSIMSDAGKNERIVSMSEEPRVVSFSSANEESIMLMNRLTENESSVKPVTPQPRPLPMPEFGGYYAPLTEFLPDASQPIVVFHRCNLSLMLLCDVVVDGIPIDWTPHIPLMLHIIILGLDHPKSLVHEHCKQLLLNLLLVLVDCSDYLSVSKILLNNNTEQLNYGLTIYHVMPRPVHNFTEPPTKNVSISNTSSRRSSIEKNRNLLHPSVSSNSSKESSVFNVTDLFQYNSENPECDRVISEESCSMNLTTLIKSLIDFITLKKGCPLWNYEDITAKVWFIRSAEQLAYFLDHVIRVFKECFPRGHIEERWAEVAIQLALSCSSRHYAGRSLQVFRAIKMPINSRMLSDIVSRLVETVAEQGEDMQGYVTELMLTLEAAIESLDSEQRVICEFVREIFKSAPNLHDQESGNRRNTTVNSGMSSSHSTVCSISLPATSSTITPHSSNHVRSTSYSGKKGHYESPSNDSQSGRNRSNTDSDMRQTNRTFNVGNLERSKSAQSIKTLEEQYMTPDDKTSLLAQFFWIAIAMLETDYEHEFLLALGLLDKILNKFSLEKNECREKVDKIMMQLKWPHFPGLHALLLKGCTSNATFEPTMRLLHRLTPYLEFPVVDPSESVNSFPFNVMALLPYMLANYDNPNSLCINAAENIARWCSEKSKKLDNLATVMTLYSRRAFSKESFQWTKCVVKYLYDAYSHAFLNIVTFLVEVMDKGPFSVTPNVMSILHCIFHYMDITCAPASINADLNEVILKYIEGPQWKDALKIIKLIVTRSSTLAAAPSAPAYNSFNNSLSYSSSVSADCISIASGTSFADSEFSSKRELPGRTIEFTFDLTQTPIVGRKYLVKDLEENEIEKEQSSNDEPSTDKSDEKEKDAPTSPRRSLSYTHSFSDSGSNWRRPWLSQARTRERLIGLLTTFGQKVGLPKSPSVIFSQSSDIIDRQSSMASSIEEVSTGINEPSTESKLDDNGHSEQFKIFKDFDFLEYELESQEAENMDNFNWGVRRRSLSNLADTPDKELQVGSPSHSNISVSSQPKDDVSSDEEGGSDSPLFDGANEAALSDWVKLISSTSSQ</sequence>
<dbReference type="InterPro" id="IPR029473">
    <property type="entry name" value="MOR2-PAG1_mid"/>
</dbReference>
<dbReference type="Pfam" id="PF14222">
    <property type="entry name" value="MOR2-PAG1_N"/>
    <property type="match status" value="1"/>
</dbReference>
<dbReference type="PANTHER" id="PTHR12295">
    <property type="entry name" value="FURRY-RELATED"/>
    <property type="match status" value="1"/>
</dbReference>
<dbReference type="Proteomes" id="UP000285301">
    <property type="component" value="Unassembled WGS sequence"/>
</dbReference>
<feature type="compositionally biased region" description="Basic and acidic residues" evidence="1">
    <location>
        <begin position="2434"/>
        <end position="2459"/>
    </location>
</feature>
<keyword evidence="7" id="KW-1185">Reference proteome</keyword>
<feature type="compositionally biased region" description="Polar residues" evidence="1">
    <location>
        <begin position="2604"/>
        <end position="2616"/>
    </location>
</feature>
<feature type="domain" description="Cell morphogenesis central region" evidence="4">
    <location>
        <begin position="1670"/>
        <end position="1729"/>
    </location>
</feature>
<proteinExistence type="predicted"/>
<feature type="domain" description="Cell morphogenesis protein C-terminal" evidence="3">
    <location>
        <begin position="2106"/>
        <end position="2358"/>
    </location>
</feature>
<evidence type="ECO:0000259" key="3">
    <source>
        <dbReference type="Pfam" id="PF14225"/>
    </source>
</evidence>
<feature type="domain" description="Cell morphogenesis protein N-terminal" evidence="2">
    <location>
        <begin position="145"/>
        <end position="676"/>
    </location>
</feature>
<feature type="compositionally biased region" description="Polar residues" evidence="1">
    <location>
        <begin position="2049"/>
        <end position="2060"/>
    </location>
</feature>
<name>A0A443RMM6_9ACAR</name>
<protein>
    <submittedName>
        <fullName evidence="6">Protein furry-like protein</fullName>
    </submittedName>
</protein>
<dbReference type="OrthoDB" id="6287725at2759"/>
<comment type="caution">
    <text evidence="6">The sequence shown here is derived from an EMBL/GenBank/DDBJ whole genome shotgun (WGS) entry which is preliminary data.</text>
</comment>
<dbReference type="GO" id="GO:0005938">
    <property type="term" value="C:cell cortex"/>
    <property type="evidence" value="ECO:0007669"/>
    <property type="project" value="TreeGrafter"/>
</dbReference>
<feature type="compositionally biased region" description="Polar residues" evidence="1">
    <location>
        <begin position="2026"/>
        <end position="2041"/>
    </location>
</feature>
<dbReference type="GO" id="GO:0030427">
    <property type="term" value="C:site of polarized growth"/>
    <property type="evidence" value="ECO:0007669"/>
    <property type="project" value="TreeGrafter"/>
</dbReference>
<dbReference type="InterPro" id="IPR025614">
    <property type="entry name" value="Cell_morpho_N"/>
</dbReference>
<evidence type="ECO:0000256" key="1">
    <source>
        <dbReference type="SAM" id="MobiDB-lite"/>
    </source>
</evidence>
<feature type="region of interest" description="Disordered" evidence="1">
    <location>
        <begin position="1532"/>
        <end position="1570"/>
    </location>
</feature>
<evidence type="ECO:0000259" key="5">
    <source>
        <dbReference type="Pfam" id="PF19421"/>
    </source>
</evidence>
<feature type="compositionally biased region" description="Polar residues" evidence="1">
    <location>
        <begin position="1541"/>
        <end position="1560"/>
    </location>
</feature>
<feature type="compositionally biased region" description="Polar residues" evidence="1">
    <location>
        <begin position="1999"/>
        <end position="2012"/>
    </location>
</feature>
<feature type="compositionally biased region" description="Polar residues" evidence="1">
    <location>
        <begin position="2463"/>
        <end position="2478"/>
    </location>
</feature>
<feature type="region of interest" description="Disordered" evidence="1">
    <location>
        <begin position="2434"/>
        <end position="2478"/>
    </location>
</feature>
<dbReference type="PANTHER" id="PTHR12295:SF30">
    <property type="entry name" value="PROTEIN FURRY"/>
    <property type="match status" value="1"/>
</dbReference>
<feature type="region of interest" description="Disordered" evidence="1">
    <location>
        <begin position="2026"/>
        <end position="2079"/>
    </location>
</feature>
<feature type="domain" description="Cell morphogenesis central region" evidence="4">
    <location>
        <begin position="1840"/>
        <end position="1933"/>
    </location>
</feature>
<feature type="domain" description="Protein furry C-terminal" evidence="5">
    <location>
        <begin position="2403"/>
        <end position="2631"/>
    </location>
</feature>